<dbReference type="Gene3D" id="3.40.50.10320">
    <property type="entry name" value="LmbE-like"/>
    <property type="match status" value="1"/>
</dbReference>
<dbReference type="PANTHER" id="PTHR12993">
    <property type="entry name" value="N-ACETYLGLUCOSAMINYL-PHOSPHATIDYLINOSITOL DE-N-ACETYLASE-RELATED"/>
    <property type="match status" value="1"/>
</dbReference>
<evidence type="ECO:0000313" key="2">
    <source>
        <dbReference type="Proteomes" id="UP001493487"/>
    </source>
</evidence>
<dbReference type="Pfam" id="PF02585">
    <property type="entry name" value="PIG-L"/>
    <property type="match status" value="1"/>
</dbReference>
<dbReference type="RefSeq" id="WP_232187741.1">
    <property type="nucleotide sequence ID" value="NZ_JAIOAP010000014.1"/>
</dbReference>
<dbReference type="SUPFAM" id="SSF102588">
    <property type="entry name" value="LmbE-like"/>
    <property type="match status" value="1"/>
</dbReference>
<name>A0ABV1KZE9_9BACL</name>
<comment type="caution">
    <text evidence="1">The sequence shown here is derived from an EMBL/GenBank/DDBJ whole genome shotgun (WGS) entry which is preliminary data.</text>
</comment>
<sequence>MVGILYSNQCVLVLAPHADDETLGCGGVIQKYIHSGSKVRIVIASLSLSNSKRYKKESKSYSSYNGETRIEELKEAMHRLGVTDYHIMFPDQSGKEIYDGKLDRIPRVEIVAQIERHIQELEPEVIYIPSITKHQDHEALHQAAVAATRPYFWNGTLLIYETDGEISFQPNLFIPLTSEEMDNKIKALEAYQTQIETTRHPVHPESLLNKAKFRGNQVYEEFAEAFQVQRIHG</sequence>
<dbReference type="EMBL" id="JASKHM010000015">
    <property type="protein sequence ID" value="MEQ4485421.1"/>
    <property type="molecule type" value="Genomic_DNA"/>
</dbReference>
<dbReference type="Proteomes" id="UP001493487">
    <property type="component" value="Unassembled WGS sequence"/>
</dbReference>
<organism evidence="1 2">
    <name type="scientific">Cohnella silvisoli</name>
    <dbReference type="NCBI Taxonomy" id="2873699"/>
    <lineage>
        <taxon>Bacteria</taxon>
        <taxon>Bacillati</taxon>
        <taxon>Bacillota</taxon>
        <taxon>Bacilli</taxon>
        <taxon>Bacillales</taxon>
        <taxon>Paenibacillaceae</taxon>
        <taxon>Cohnella</taxon>
    </lineage>
</organism>
<gene>
    <name evidence="1" type="ORF">QJS35_23835</name>
</gene>
<accession>A0ABV1KZE9</accession>
<proteinExistence type="predicted"/>
<dbReference type="InterPro" id="IPR024078">
    <property type="entry name" value="LmbE-like_dom_sf"/>
</dbReference>
<reference evidence="1 2" key="1">
    <citation type="journal article" date="2023" name="Genome Announc.">
        <title>Pan-Genome Analyses of the Genus Cohnella and Proposal of the Novel Species Cohnella silvisoli sp. nov., Isolated from Forest Soil.</title>
        <authorList>
            <person name="Wang C."/>
            <person name="Mao L."/>
            <person name="Bao G."/>
            <person name="Zhu H."/>
        </authorList>
    </citation>
    <scope>NUCLEOTIDE SEQUENCE [LARGE SCALE GENOMIC DNA]</scope>
    <source>
        <strain evidence="1 2">NL03-T5-1</strain>
    </source>
</reference>
<dbReference type="InterPro" id="IPR003737">
    <property type="entry name" value="GlcNAc_PI_deacetylase-related"/>
</dbReference>
<keyword evidence="2" id="KW-1185">Reference proteome</keyword>
<protein>
    <submittedName>
        <fullName evidence="1">PIG-L deacetylase family protein</fullName>
    </submittedName>
</protein>
<dbReference type="PANTHER" id="PTHR12993:SF30">
    <property type="entry name" value="N-ACETYL-ALPHA-D-GLUCOSAMINYL L-MALATE DEACETYLASE 1"/>
    <property type="match status" value="1"/>
</dbReference>
<evidence type="ECO:0000313" key="1">
    <source>
        <dbReference type="EMBL" id="MEQ4485421.1"/>
    </source>
</evidence>